<keyword evidence="4" id="KW-1185">Reference proteome</keyword>
<evidence type="ECO:0000256" key="1">
    <source>
        <dbReference type="ARBA" id="ARBA00007626"/>
    </source>
</evidence>
<dbReference type="InterPro" id="IPR011990">
    <property type="entry name" value="TPR-like_helical_dom_sf"/>
</dbReference>
<sequence length="132" mass="14882">MDYGVAPDGVIFATLMHAYFKAGNVEAAMNENGLCKNGRLDEAKLHFSKENANEISYTVLIDGLCKQENLVQEFRLQKQMVKEGIPPNLFAYSSLIFGLTNKGFMIEAKQVFDDMLKKGTSRDHVVYDILIR</sequence>
<comment type="similarity">
    <text evidence="1">Belongs to the PPR family. P subfamily.</text>
</comment>
<feature type="repeat" description="PPR" evidence="3">
    <location>
        <begin position="53"/>
        <end position="87"/>
    </location>
</feature>
<keyword evidence="2" id="KW-0677">Repeat</keyword>
<evidence type="ECO:0000256" key="3">
    <source>
        <dbReference type="PROSITE-ProRule" id="PRU00708"/>
    </source>
</evidence>
<proteinExistence type="inferred from homology"/>
<organism evidence="4 5">
    <name type="scientific">Coffea arabica</name>
    <name type="common">Arabian coffee</name>
    <dbReference type="NCBI Taxonomy" id="13443"/>
    <lineage>
        <taxon>Eukaryota</taxon>
        <taxon>Viridiplantae</taxon>
        <taxon>Streptophyta</taxon>
        <taxon>Embryophyta</taxon>
        <taxon>Tracheophyta</taxon>
        <taxon>Spermatophyta</taxon>
        <taxon>Magnoliopsida</taxon>
        <taxon>eudicotyledons</taxon>
        <taxon>Gunneridae</taxon>
        <taxon>Pentapetalae</taxon>
        <taxon>asterids</taxon>
        <taxon>lamiids</taxon>
        <taxon>Gentianales</taxon>
        <taxon>Rubiaceae</taxon>
        <taxon>Ixoroideae</taxon>
        <taxon>Gardenieae complex</taxon>
        <taxon>Bertiereae - Coffeeae clade</taxon>
        <taxon>Coffeeae</taxon>
        <taxon>Coffea</taxon>
    </lineage>
</organism>
<dbReference type="Pfam" id="PF13041">
    <property type="entry name" value="PPR_2"/>
    <property type="match status" value="1"/>
</dbReference>
<dbReference type="InterPro" id="IPR002885">
    <property type="entry name" value="PPR_rpt"/>
</dbReference>
<dbReference type="GeneID" id="140021382"/>
<evidence type="ECO:0000256" key="2">
    <source>
        <dbReference type="ARBA" id="ARBA00022737"/>
    </source>
</evidence>
<dbReference type="NCBIfam" id="TIGR00756">
    <property type="entry name" value="PPR"/>
    <property type="match status" value="2"/>
</dbReference>
<gene>
    <name evidence="5" type="primary">LOC140021382</name>
</gene>
<evidence type="ECO:0000313" key="5">
    <source>
        <dbReference type="RefSeq" id="XP_071928242.1"/>
    </source>
</evidence>
<name>A0ABM4W8X8_COFAR</name>
<feature type="repeat" description="PPR" evidence="3">
    <location>
        <begin position="88"/>
        <end position="122"/>
    </location>
</feature>
<evidence type="ECO:0000313" key="4">
    <source>
        <dbReference type="Proteomes" id="UP001652660"/>
    </source>
</evidence>
<protein>
    <submittedName>
        <fullName evidence="5">Small ribosomal subunit protein mL103 (RPPR7)-like</fullName>
    </submittedName>
</protein>
<dbReference type="Gene3D" id="1.25.40.10">
    <property type="entry name" value="Tetratricopeptide repeat domain"/>
    <property type="match status" value="1"/>
</dbReference>
<reference evidence="5" key="1">
    <citation type="submission" date="2025-08" db="UniProtKB">
        <authorList>
            <consortium name="RefSeq"/>
        </authorList>
    </citation>
    <scope>IDENTIFICATION</scope>
    <source>
        <tissue evidence="5">Leaves</tissue>
    </source>
</reference>
<dbReference type="PROSITE" id="PS51375">
    <property type="entry name" value="PPR"/>
    <property type="match status" value="2"/>
</dbReference>
<dbReference type="PANTHER" id="PTHR47941">
    <property type="entry name" value="PENTATRICOPEPTIDE REPEAT-CONTAINING PROTEIN 3, MITOCHONDRIAL"/>
    <property type="match status" value="1"/>
</dbReference>
<dbReference type="Pfam" id="PF01535">
    <property type="entry name" value="PPR"/>
    <property type="match status" value="2"/>
</dbReference>
<dbReference type="Proteomes" id="UP001652660">
    <property type="component" value="Chromosome 11e"/>
</dbReference>
<accession>A0ABM4W8X8</accession>
<dbReference type="RefSeq" id="XP_071928242.1">
    <property type="nucleotide sequence ID" value="XM_072072141.1"/>
</dbReference>